<dbReference type="InterPro" id="IPR011990">
    <property type="entry name" value="TPR-like_helical_dom_sf"/>
</dbReference>
<dbReference type="EMBL" id="WTYA01000001">
    <property type="protein sequence ID" value="MXP27567.1"/>
    <property type="molecule type" value="Genomic_DNA"/>
</dbReference>
<organism evidence="1 2">
    <name type="scientific">Qipengyuania algicida</name>
    <dbReference type="NCBI Taxonomy" id="1836209"/>
    <lineage>
        <taxon>Bacteria</taxon>
        <taxon>Pseudomonadati</taxon>
        <taxon>Pseudomonadota</taxon>
        <taxon>Alphaproteobacteria</taxon>
        <taxon>Sphingomonadales</taxon>
        <taxon>Erythrobacteraceae</taxon>
        <taxon>Qipengyuania</taxon>
    </lineage>
</organism>
<dbReference type="SUPFAM" id="SSF48452">
    <property type="entry name" value="TPR-like"/>
    <property type="match status" value="1"/>
</dbReference>
<dbReference type="AlphaFoldDB" id="A0A845ADK9"/>
<proteinExistence type="predicted"/>
<evidence type="ECO:0000313" key="2">
    <source>
        <dbReference type="Proteomes" id="UP000439780"/>
    </source>
</evidence>
<name>A0A845ADK9_9SPHN</name>
<dbReference type="Gene3D" id="1.25.40.10">
    <property type="entry name" value="Tetratricopeptide repeat domain"/>
    <property type="match status" value="1"/>
</dbReference>
<gene>
    <name evidence="1" type="ORF">GRI58_01865</name>
</gene>
<dbReference type="OrthoDB" id="9783136at2"/>
<keyword evidence="2" id="KW-1185">Reference proteome</keyword>
<sequence length="486" mass="53808">MDELFAIARAALSSGEERVALAKIDNAISGKGDDPQLLQWKALLHRSLDEHPSAVSAISSAHRLAPTNASVTQGYAQIALEAGLPAEQLFEQAWRLAPGKPDIMIGLCAAHVAAGNAPQAIAVLQQVLKQSPQWIAGHQQLARIFALTGASEQIIASFNAALTLRPRNVALRRALVAALIDMRQYTAARDMVNDAPFDVSANSLDDLHAAILTELREDELADAMFARLPIGNGNNSDLFRARHLLRVGRIDVLHKLLDGWLRPENPLFWPYAAIVWRMMEDSRHDWLEGQESLVSIIDLTDRLPPLEQLATCLRSLHERGGEMPEQSVRGGTQTDGMLFRRTEPEIQQVREAVSEAVRQHIAGLAEMDPTHPTLRWRRDRAVRFAGSWSVRLGASGRHSNHVHPHGWLSSALYVSLPEKRTNQPDNAGWLTLGEPQRSLGIELTSLRKIEPRSGRLVLFPSTMWHGTLPFAEGERMTIAFDIAPPR</sequence>
<comment type="caution">
    <text evidence="1">The sequence shown here is derived from an EMBL/GenBank/DDBJ whole genome shotgun (WGS) entry which is preliminary data.</text>
</comment>
<dbReference type="Proteomes" id="UP000439780">
    <property type="component" value="Unassembled WGS sequence"/>
</dbReference>
<dbReference type="Pfam" id="PF13759">
    <property type="entry name" value="2OG-FeII_Oxy_5"/>
    <property type="match status" value="1"/>
</dbReference>
<dbReference type="InterPro" id="IPR012668">
    <property type="entry name" value="CHP02466"/>
</dbReference>
<reference evidence="1 2" key="1">
    <citation type="submission" date="2019-12" db="EMBL/GenBank/DDBJ databases">
        <title>Genomic-based taxomic classification of the family Erythrobacteraceae.</title>
        <authorList>
            <person name="Xu L."/>
        </authorList>
    </citation>
    <scope>NUCLEOTIDE SEQUENCE [LARGE SCALE GENOMIC DNA]</scope>
    <source>
        <strain evidence="1 2">KEMB 9005-328</strain>
    </source>
</reference>
<evidence type="ECO:0000313" key="1">
    <source>
        <dbReference type="EMBL" id="MXP27567.1"/>
    </source>
</evidence>
<accession>A0A845ADK9</accession>
<dbReference type="Gene3D" id="2.60.120.620">
    <property type="entry name" value="q2cbj1_9rhob like domain"/>
    <property type="match status" value="1"/>
</dbReference>
<protein>
    <submittedName>
        <fullName evidence="1">Tetratricopeptide repeat protein</fullName>
    </submittedName>
</protein>
<dbReference type="RefSeq" id="WP_160751844.1">
    <property type="nucleotide sequence ID" value="NZ_WTYA01000001.1"/>
</dbReference>
<dbReference type="Pfam" id="PF14559">
    <property type="entry name" value="TPR_19"/>
    <property type="match status" value="1"/>
</dbReference>